<keyword evidence="8" id="KW-0456">Lyase</keyword>
<dbReference type="PANTHER" id="PTHR12589">
    <property type="entry name" value="PYRUVOYL TETRAHYDROBIOPTERIN SYNTHASE"/>
    <property type="match status" value="1"/>
</dbReference>
<dbReference type="EC" id="4.1.2.50" evidence="4"/>
<dbReference type="KEGG" id="fls:GLV81_18135"/>
<dbReference type="UniPathway" id="UPA00391"/>
<evidence type="ECO:0000256" key="6">
    <source>
        <dbReference type="ARBA" id="ARBA00022723"/>
    </source>
</evidence>
<dbReference type="PANTHER" id="PTHR12589:SF7">
    <property type="entry name" value="6-PYRUVOYL TETRAHYDROBIOPTERIN SYNTHASE"/>
    <property type="match status" value="1"/>
</dbReference>
<dbReference type="Gene3D" id="3.30.479.10">
    <property type="entry name" value="6-pyruvoyl tetrahydropterin synthase/QueD"/>
    <property type="match status" value="1"/>
</dbReference>
<evidence type="ECO:0000256" key="1">
    <source>
        <dbReference type="ARBA" id="ARBA00001947"/>
    </source>
</evidence>
<comment type="catalytic activity">
    <reaction evidence="10">
        <text>7,8-dihydroneopterin 3'-triphosphate + H2O = 6-carboxy-5,6,7,8-tetrahydropterin + triphosphate + acetaldehyde + 2 H(+)</text>
        <dbReference type="Rhea" id="RHEA:27966"/>
        <dbReference type="ChEBI" id="CHEBI:15343"/>
        <dbReference type="ChEBI" id="CHEBI:15377"/>
        <dbReference type="ChEBI" id="CHEBI:15378"/>
        <dbReference type="ChEBI" id="CHEBI:18036"/>
        <dbReference type="ChEBI" id="CHEBI:58462"/>
        <dbReference type="ChEBI" id="CHEBI:61032"/>
        <dbReference type="EC" id="4.1.2.50"/>
    </reaction>
</comment>
<dbReference type="AlphaFoldDB" id="A0A6I6GQ26"/>
<evidence type="ECO:0000256" key="4">
    <source>
        <dbReference type="ARBA" id="ARBA00012982"/>
    </source>
</evidence>
<name>A0A6I6GQ26_9BACT</name>
<dbReference type="GO" id="GO:0070497">
    <property type="term" value="F:6-carboxytetrahydropterin synthase activity"/>
    <property type="evidence" value="ECO:0007669"/>
    <property type="project" value="UniProtKB-EC"/>
</dbReference>
<evidence type="ECO:0000313" key="12">
    <source>
        <dbReference type="Proteomes" id="UP000426027"/>
    </source>
</evidence>
<evidence type="ECO:0000256" key="10">
    <source>
        <dbReference type="ARBA" id="ARBA00048807"/>
    </source>
</evidence>
<accession>A0A6I6GQ26</accession>
<evidence type="ECO:0000256" key="5">
    <source>
        <dbReference type="ARBA" id="ARBA00018141"/>
    </source>
</evidence>
<evidence type="ECO:0000256" key="8">
    <source>
        <dbReference type="ARBA" id="ARBA00023239"/>
    </source>
</evidence>
<evidence type="ECO:0000313" key="11">
    <source>
        <dbReference type="EMBL" id="QGW29778.1"/>
    </source>
</evidence>
<proteinExistence type="inferred from homology"/>
<organism evidence="11 12">
    <name type="scientific">Phnomibacter ginsenosidimutans</name>
    <dbReference type="NCBI Taxonomy" id="2676868"/>
    <lineage>
        <taxon>Bacteria</taxon>
        <taxon>Pseudomonadati</taxon>
        <taxon>Bacteroidota</taxon>
        <taxon>Chitinophagia</taxon>
        <taxon>Chitinophagales</taxon>
        <taxon>Chitinophagaceae</taxon>
        <taxon>Phnomibacter</taxon>
    </lineage>
</organism>
<comment type="pathway">
    <text evidence="2">Purine metabolism; 7-cyano-7-deazaguanine biosynthesis.</text>
</comment>
<evidence type="ECO:0000256" key="7">
    <source>
        <dbReference type="ARBA" id="ARBA00022833"/>
    </source>
</evidence>
<comment type="cofactor">
    <cofactor evidence="1">
        <name>Zn(2+)</name>
        <dbReference type="ChEBI" id="CHEBI:29105"/>
    </cofactor>
</comment>
<sequence>MLRVTKIFRFETAHAIFGYCGSCKNIHGHSYVLHVTVQQANPNEGFLDGTGFVMDFKDLKRIVKAQVVDKMDHCIILSEAYLAQNPHLGSLENLDIWPIEPTAENILLKVKSAIEGAMPPEVKLCRLKLYETADSYAEWEA</sequence>
<evidence type="ECO:0000256" key="9">
    <source>
        <dbReference type="ARBA" id="ARBA00031449"/>
    </source>
</evidence>
<dbReference type="InterPro" id="IPR007115">
    <property type="entry name" value="6-PTP_synth/QueD"/>
</dbReference>
<dbReference type="InterPro" id="IPR038418">
    <property type="entry name" value="6-PTP_synth/QueD_sf"/>
</dbReference>
<protein>
    <recommendedName>
        <fullName evidence="5">6-carboxy-5,6,7,8-tetrahydropterin synthase</fullName>
        <ecNumber evidence="4">4.1.2.50</ecNumber>
    </recommendedName>
    <alternativeName>
        <fullName evidence="9">Queuosine biosynthesis protein QueD</fullName>
    </alternativeName>
</protein>
<keyword evidence="12" id="KW-1185">Reference proteome</keyword>
<dbReference type="Proteomes" id="UP000426027">
    <property type="component" value="Chromosome"/>
</dbReference>
<gene>
    <name evidence="11" type="ORF">GLV81_18135</name>
</gene>
<evidence type="ECO:0000256" key="3">
    <source>
        <dbReference type="ARBA" id="ARBA00008900"/>
    </source>
</evidence>
<dbReference type="RefSeq" id="WP_157480295.1">
    <property type="nucleotide sequence ID" value="NZ_CP046566.1"/>
</dbReference>
<keyword evidence="7" id="KW-0862">Zinc</keyword>
<keyword evidence="6" id="KW-0479">Metal-binding</keyword>
<dbReference type="EMBL" id="CP046566">
    <property type="protein sequence ID" value="QGW29778.1"/>
    <property type="molecule type" value="Genomic_DNA"/>
</dbReference>
<dbReference type="SUPFAM" id="SSF55620">
    <property type="entry name" value="Tetrahydrobiopterin biosynthesis enzymes-like"/>
    <property type="match status" value="1"/>
</dbReference>
<dbReference type="Pfam" id="PF01242">
    <property type="entry name" value="PTPS"/>
    <property type="match status" value="1"/>
</dbReference>
<reference evidence="11 12" key="1">
    <citation type="submission" date="2019-11" db="EMBL/GenBank/DDBJ databases">
        <authorList>
            <person name="Im W.T."/>
        </authorList>
    </citation>
    <scope>NUCLEOTIDE SEQUENCE [LARGE SCALE GENOMIC DNA]</scope>
    <source>
        <strain evidence="11 12">SB-02</strain>
    </source>
</reference>
<dbReference type="GO" id="GO:0046872">
    <property type="term" value="F:metal ion binding"/>
    <property type="evidence" value="ECO:0007669"/>
    <property type="project" value="UniProtKB-KW"/>
</dbReference>
<evidence type="ECO:0000256" key="2">
    <source>
        <dbReference type="ARBA" id="ARBA00005061"/>
    </source>
</evidence>
<comment type="similarity">
    <text evidence="3">Belongs to the PTPS family. QueD subfamily.</text>
</comment>